<comment type="caution">
    <text evidence="1">The sequence shown here is derived from an EMBL/GenBank/DDBJ whole genome shotgun (WGS) entry which is preliminary data.</text>
</comment>
<gene>
    <name evidence="1" type="ORF">APZ18_02130</name>
</gene>
<evidence type="ECO:0000313" key="1">
    <source>
        <dbReference type="EMBL" id="KQC86014.1"/>
    </source>
</evidence>
<evidence type="ECO:0008006" key="3">
    <source>
        <dbReference type="Google" id="ProtNLM"/>
    </source>
</evidence>
<name>A0AAW3JTY1_9FIRM</name>
<organism evidence="1 2">
    <name type="scientific">Butyribacter intestini</name>
    <dbReference type="NCBI Taxonomy" id="1703332"/>
    <lineage>
        <taxon>Bacteria</taxon>
        <taxon>Bacillati</taxon>
        <taxon>Bacillota</taxon>
        <taxon>Clostridia</taxon>
        <taxon>Lachnospirales</taxon>
        <taxon>Lachnospiraceae</taxon>
        <taxon>Butyribacter</taxon>
    </lineage>
</organism>
<dbReference type="EMBL" id="LLKB01000001">
    <property type="protein sequence ID" value="KQC86014.1"/>
    <property type="molecule type" value="Genomic_DNA"/>
</dbReference>
<evidence type="ECO:0000313" key="2">
    <source>
        <dbReference type="Proteomes" id="UP000050833"/>
    </source>
</evidence>
<dbReference type="InterPro" id="IPR025354">
    <property type="entry name" value="DUF4258"/>
</dbReference>
<dbReference type="Pfam" id="PF14076">
    <property type="entry name" value="DUF4258"/>
    <property type="match status" value="1"/>
</dbReference>
<dbReference type="RefSeq" id="WP_055941175.1">
    <property type="nucleotide sequence ID" value="NZ_JAQDDZ010000003.1"/>
</dbReference>
<reference evidence="1 2" key="1">
    <citation type="submission" date="2015-10" db="EMBL/GenBank/DDBJ databases">
        <title>Butyribacter intestini gen. nov., sp. nov., a butyric acid-producing bacterium of the family Lachnospiraceae isolated from the human faeces.</title>
        <authorList>
            <person name="Zou Y."/>
            <person name="Xue W."/>
            <person name="Luo G."/>
            <person name="Lv M."/>
        </authorList>
    </citation>
    <scope>NUCLEOTIDE SEQUENCE [LARGE SCALE GENOMIC DNA]</scope>
    <source>
        <strain evidence="1 2">TF01-11</strain>
    </source>
</reference>
<accession>A0AAW3JTY1</accession>
<dbReference type="AlphaFoldDB" id="A0AAW3JTY1"/>
<dbReference type="Proteomes" id="UP000050833">
    <property type="component" value="Unassembled WGS sequence"/>
</dbReference>
<protein>
    <recommendedName>
        <fullName evidence="3">DUF4258 domain-containing protein</fullName>
    </recommendedName>
</protein>
<proteinExistence type="predicted"/>
<keyword evidence="2" id="KW-1185">Reference proteome</keyword>
<sequence length="104" mass="12079">MVDIDILRKMNRPEKIALTKHARERLAERAITIDDIVNGIDTGEVIKQYEDDKPLPSCLVLGLSVNNKYIHIVVSNDEEYIYIITAYYPDPQLWSDDFKTRKGR</sequence>